<dbReference type="OrthoDB" id="5373218at2"/>
<protein>
    <submittedName>
        <fullName evidence="2">Uncharacterized protein</fullName>
    </submittedName>
</protein>
<keyword evidence="3" id="KW-1185">Reference proteome</keyword>
<keyword evidence="1" id="KW-0812">Transmembrane</keyword>
<dbReference type="EMBL" id="BDME01000001">
    <property type="protein sequence ID" value="GAX87050.1"/>
    <property type="molecule type" value="Genomic_DNA"/>
</dbReference>
<sequence length="120" mass="14337">MIPIRDIKPNVEIIDFYFIALVAITIILVIAAIIFAIKKLQKKHPKKKLLEKLKNLDFNNSKKTAYEFTELARNFVNEENRVKYEEIVKSLKRYKYKKEVPPLSEEDREKIKNFIKEIRV</sequence>
<keyword evidence="1" id="KW-1133">Transmembrane helix</keyword>
<evidence type="ECO:0000313" key="2">
    <source>
        <dbReference type="EMBL" id="GAX87050.1"/>
    </source>
</evidence>
<gene>
    <name evidence="2" type="ORF">LNAT_P0345</name>
</gene>
<evidence type="ECO:0000313" key="3">
    <source>
        <dbReference type="Proteomes" id="UP000217944"/>
    </source>
</evidence>
<evidence type="ECO:0000256" key="1">
    <source>
        <dbReference type="SAM" id="Phobius"/>
    </source>
</evidence>
<keyword evidence="1" id="KW-0472">Membrane</keyword>
<organism evidence="2 3">
    <name type="scientific">Lebetimonas natsushimae</name>
    <dbReference type="NCBI Taxonomy" id="1936991"/>
    <lineage>
        <taxon>Bacteria</taxon>
        <taxon>Pseudomonadati</taxon>
        <taxon>Campylobacterota</taxon>
        <taxon>Epsilonproteobacteria</taxon>
        <taxon>Nautiliales</taxon>
        <taxon>Nautiliaceae</taxon>
        <taxon>Lebetimonas</taxon>
    </lineage>
</organism>
<comment type="caution">
    <text evidence="2">The sequence shown here is derived from an EMBL/GenBank/DDBJ whole genome shotgun (WGS) entry which is preliminary data.</text>
</comment>
<feature type="transmembrane region" description="Helical" evidence="1">
    <location>
        <begin position="16"/>
        <end position="37"/>
    </location>
</feature>
<proteinExistence type="predicted"/>
<dbReference type="Proteomes" id="UP000217944">
    <property type="component" value="Unassembled WGS sequence"/>
</dbReference>
<dbReference type="RefSeq" id="WP_096258207.1">
    <property type="nucleotide sequence ID" value="NZ_BDME01000001.1"/>
</dbReference>
<reference evidence="2 3" key="1">
    <citation type="journal article" date="2017" name="Syst. Appl. Microbiol.">
        <title>Lebetimonas natsushimae sp. nov., a novel strictly anaerobic, moderately thermophilic chemoautotroph isolated from a deep-sea hydrothermal vent polychaete nest in the Mid-Okinawa Trough.</title>
        <authorList>
            <person name="Nagata R."/>
            <person name="Takaki Y."/>
            <person name="Tame A."/>
            <person name="Nunoura T."/>
            <person name="Muto H."/>
            <person name="Mino S."/>
            <person name="Sawayama S."/>
            <person name="Takai K."/>
            <person name="Nakagawa S."/>
        </authorList>
    </citation>
    <scope>NUCLEOTIDE SEQUENCE [LARGE SCALE GENOMIC DNA]</scope>
    <source>
        <strain evidence="2 3">HS1857</strain>
    </source>
</reference>
<accession>A0A292YCD9</accession>
<dbReference type="AlphaFoldDB" id="A0A292YCD9"/>
<name>A0A292YCD9_9BACT</name>